<gene>
    <name evidence="9" type="primary">thiG</name>
</gene>
<name>A0A0D3M5Q8_9STRA</name>
<feature type="domain" description="Thiazole synthase ThiG" evidence="8">
    <location>
        <begin position="11"/>
        <end position="252"/>
    </location>
</feature>
<dbReference type="Pfam" id="PF05690">
    <property type="entry name" value="ThiG"/>
    <property type="match status" value="1"/>
</dbReference>
<dbReference type="InterPro" id="IPR033983">
    <property type="entry name" value="Thiazole_synthase_ThiG"/>
</dbReference>
<comment type="function">
    <text evidence="1">Catalyzes the rearrangement of 1-deoxy-D-xylulose 5-phosphate (DXP) to produce the thiazole phosphate moiety of thiamine. Sulfur is provided by the thiocarboxylate moiety of the carrier protein ThiS. In vitro, sulfur can be provided by H(2)S.</text>
</comment>
<evidence type="ECO:0000259" key="8">
    <source>
        <dbReference type="Pfam" id="PF05690"/>
    </source>
</evidence>
<evidence type="ECO:0000256" key="1">
    <source>
        <dbReference type="ARBA" id="ARBA00002834"/>
    </source>
</evidence>
<dbReference type="Gene3D" id="3.20.20.70">
    <property type="entry name" value="Aldolase class I"/>
    <property type="match status" value="1"/>
</dbReference>
<organism evidence="9">
    <name type="scientific">Trachydiscus minutus</name>
    <dbReference type="NCBI Taxonomy" id="1032745"/>
    <lineage>
        <taxon>Eukaryota</taxon>
        <taxon>Sar</taxon>
        <taxon>Stramenopiles</taxon>
        <taxon>Ochrophyta</taxon>
        <taxon>Eustigmatophyceae</taxon>
        <taxon>Goniochloridales</taxon>
        <taxon>Goniochloridaceae</taxon>
        <taxon>Trachydiscus</taxon>
    </lineage>
</organism>
<keyword evidence="6" id="KW-0704">Schiff base</keyword>
<keyword evidence="4" id="KW-0808">Transferase</keyword>
<dbReference type="PANTHER" id="PTHR34266:SF2">
    <property type="entry name" value="THIAZOLE SYNTHASE"/>
    <property type="match status" value="1"/>
</dbReference>
<dbReference type="GO" id="GO:1990107">
    <property type="term" value="F:thiazole synthase activity"/>
    <property type="evidence" value="ECO:0007669"/>
    <property type="project" value="UniProtKB-EC"/>
</dbReference>
<dbReference type="EMBL" id="KJ624065">
    <property type="protein sequence ID" value="AIB04181.1"/>
    <property type="molecule type" value="Genomic_DNA"/>
</dbReference>
<evidence type="ECO:0000256" key="6">
    <source>
        <dbReference type="ARBA" id="ARBA00023270"/>
    </source>
</evidence>
<sequence length="269" mass="28924">MNQIYNDEWTVGSIAFFSRLIIGTGKFKDINQLEKTIQACQPSLVTIAIRRFQQEIGPANSNLLKIICANNALILPNTAGSKTPNEAIRLAFLGREIVKGLEQKDPNFVKLEVIPDSTYLMPDPLGTVKAADYLVKKGFKVFPYINADPILARHLEELGCVTIMPLGSSIGSNQGLRNLENLRIIIEESSLPVIPDAGIGRPSDACKALELGAEAVLTNTAISGSLKPEIMAQAMKLAVLSGRLAYLASSPPIAPIKGNVSSPKSGVIF</sequence>
<evidence type="ECO:0000256" key="5">
    <source>
        <dbReference type="ARBA" id="ARBA00022977"/>
    </source>
</evidence>
<reference evidence="9" key="1">
    <citation type="journal article" date="2015" name="Sci. Rep.">
        <title>Updating algal evolutionary relationships through plastid genome sequencing: did alveolate plastids emerge through endosymbiosis of an ochrophyte?</title>
        <authorList>
            <person name="Sevcikova T."/>
            <person name="Horak A."/>
            <person name="Klimes V."/>
            <person name="Zbrankova V."/>
            <person name="Demir-Hilton E."/>
            <person name="Sudek S."/>
            <person name="Jenkins J."/>
            <person name="Schmutz J."/>
            <person name="Pribyl P."/>
            <person name="Fousek J."/>
            <person name="Vlcek C."/>
            <person name="Lang B.F."/>
            <person name="Obornik M."/>
            <person name="Worden A.Z."/>
            <person name="Elias M."/>
        </authorList>
    </citation>
    <scope>NUCLEOTIDE SEQUENCE</scope>
</reference>
<evidence type="ECO:0000256" key="7">
    <source>
        <dbReference type="ARBA" id="ARBA00049897"/>
    </source>
</evidence>
<comment type="pathway">
    <text evidence="2">Cofactor biosynthesis; thiamine diphosphate biosynthesis.</text>
</comment>
<comment type="catalytic activity">
    <reaction evidence="7">
        <text>[ThiS sulfur-carrier protein]-C-terminal-Gly-aminoethanethioate + 2-iminoacetate + 1-deoxy-D-xylulose 5-phosphate = [ThiS sulfur-carrier protein]-C-terminal Gly-Gly + 2-[(2R,5Z)-2-carboxy-4-methylthiazol-5(2H)-ylidene]ethyl phosphate + 2 H2O + H(+)</text>
        <dbReference type="Rhea" id="RHEA:26297"/>
        <dbReference type="Rhea" id="RHEA-COMP:12909"/>
        <dbReference type="Rhea" id="RHEA-COMP:19908"/>
        <dbReference type="ChEBI" id="CHEBI:15377"/>
        <dbReference type="ChEBI" id="CHEBI:15378"/>
        <dbReference type="ChEBI" id="CHEBI:57792"/>
        <dbReference type="ChEBI" id="CHEBI:62899"/>
        <dbReference type="ChEBI" id="CHEBI:77846"/>
        <dbReference type="ChEBI" id="CHEBI:90778"/>
        <dbReference type="ChEBI" id="CHEBI:232372"/>
        <dbReference type="EC" id="2.8.1.10"/>
    </reaction>
</comment>
<evidence type="ECO:0000256" key="2">
    <source>
        <dbReference type="ARBA" id="ARBA00004948"/>
    </source>
</evidence>
<keyword evidence="5" id="KW-0784">Thiamine biosynthesis</keyword>
<dbReference type="GeneID" id="24121295"/>
<dbReference type="EC" id="2.8.1.10" evidence="3"/>
<keyword evidence="9" id="KW-0934">Plastid</keyword>
<dbReference type="AlphaFoldDB" id="A0A0D3M5Q8"/>
<evidence type="ECO:0000313" key="9">
    <source>
        <dbReference type="EMBL" id="AIB04181.1"/>
    </source>
</evidence>
<evidence type="ECO:0000256" key="4">
    <source>
        <dbReference type="ARBA" id="ARBA00022679"/>
    </source>
</evidence>
<dbReference type="InterPro" id="IPR008867">
    <property type="entry name" value="ThiG"/>
</dbReference>
<proteinExistence type="predicted"/>
<evidence type="ECO:0000256" key="3">
    <source>
        <dbReference type="ARBA" id="ARBA00011960"/>
    </source>
</evidence>
<dbReference type="InterPro" id="IPR013785">
    <property type="entry name" value="Aldolase_TIM"/>
</dbReference>
<dbReference type="RefSeq" id="YP_009131275.1">
    <property type="nucleotide sequence ID" value="NC_026851.1"/>
</dbReference>
<protein>
    <recommendedName>
        <fullName evidence="3">thiazole synthase</fullName>
        <ecNumber evidence="3">2.8.1.10</ecNumber>
    </recommendedName>
</protein>
<geneLocation type="plastid" evidence="9"/>
<accession>A0A0D3M5Q8</accession>
<dbReference type="PANTHER" id="PTHR34266">
    <property type="entry name" value="THIAZOLE SYNTHASE"/>
    <property type="match status" value="1"/>
</dbReference>
<dbReference type="SUPFAM" id="SSF110399">
    <property type="entry name" value="ThiG-like"/>
    <property type="match status" value="1"/>
</dbReference>